<dbReference type="InterPro" id="IPR032675">
    <property type="entry name" value="LRR_dom_sf"/>
</dbReference>
<feature type="domain" description="NACHT" evidence="3">
    <location>
        <begin position="264"/>
        <end position="598"/>
    </location>
</feature>
<dbReference type="InterPro" id="IPR007111">
    <property type="entry name" value="NACHT_NTPase"/>
</dbReference>
<dbReference type="InterPro" id="IPR027417">
    <property type="entry name" value="P-loop_NTPase"/>
</dbReference>
<evidence type="ECO:0000259" key="3">
    <source>
        <dbReference type="PROSITE" id="PS50837"/>
    </source>
</evidence>
<name>A0A1I6EM73_9PSEU</name>
<organism evidence="4 5">
    <name type="scientific">Lentzea waywayandensis</name>
    <dbReference type="NCBI Taxonomy" id="84724"/>
    <lineage>
        <taxon>Bacteria</taxon>
        <taxon>Bacillati</taxon>
        <taxon>Actinomycetota</taxon>
        <taxon>Actinomycetes</taxon>
        <taxon>Pseudonocardiales</taxon>
        <taxon>Pseudonocardiaceae</taxon>
        <taxon>Lentzea</taxon>
    </lineage>
</organism>
<dbReference type="STRING" id="84724.SAMN04488564_104907"/>
<dbReference type="Pfam" id="PF22733">
    <property type="entry name" value="NNH1"/>
    <property type="match status" value="1"/>
</dbReference>
<evidence type="ECO:0000313" key="5">
    <source>
        <dbReference type="Proteomes" id="UP000198583"/>
    </source>
</evidence>
<dbReference type="PANTHER" id="PTHR46844">
    <property type="entry name" value="SLR5058 PROTEIN"/>
    <property type="match status" value="1"/>
</dbReference>
<keyword evidence="1" id="KW-0547">Nucleotide-binding</keyword>
<dbReference type="GO" id="GO:0005524">
    <property type="term" value="F:ATP binding"/>
    <property type="evidence" value="ECO:0007669"/>
    <property type="project" value="UniProtKB-KW"/>
</dbReference>
<dbReference type="Proteomes" id="UP000198583">
    <property type="component" value="Unassembled WGS sequence"/>
</dbReference>
<evidence type="ECO:0000256" key="2">
    <source>
        <dbReference type="ARBA" id="ARBA00022840"/>
    </source>
</evidence>
<accession>A0A1I6EM73</accession>
<dbReference type="Gene3D" id="3.40.50.300">
    <property type="entry name" value="P-loop containing nucleotide triphosphate hydrolases"/>
    <property type="match status" value="1"/>
</dbReference>
<keyword evidence="2" id="KW-0067">ATP-binding</keyword>
<gene>
    <name evidence="4" type="ORF">SAMN04488564_104907</name>
</gene>
<reference evidence="5" key="1">
    <citation type="submission" date="2016-10" db="EMBL/GenBank/DDBJ databases">
        <authorList>
            <person name="Varghese N."/>
            <person name="Submissions S."/>
        </authorList>
    </citation>
    <scope>NUCLEOTIDE SEQUENCE [LARGE SCALE GENOMIC DNA]</scope>
    <source>
        <strain evidence="5">DSM 44232</strain>
    </source>
</reference>
<protein>
    <submittedName>
        <fullName evidence="4">NACHT domain-containing protein</fullName>
    </submittedName>
</protein>
<dbReference type="SUPFAM" id="SSF52058">
    <property type="entry name" value="L domain-like"/>
    <property type="match status" value="1"/>
</dbReference>
<proteinExistence type="predicted"/>
<evidence type="ECO:0000313" key="4">
    <source>
        <dbReference type="EMBL" id="SFR18737.1"/>
    </source>
</evidence>
<keyword evidence="5" id="KW-1185">Reference proteome</keyword>
<dbReference type="PROSITE" id="PS50837">
    <property type="entry name" value="NACHT"/>
    <property type="match status" value="1"/>
</dbReference>
<dbReference type="SUPFAM" id="SSF52540">
    <property type="entry name" value="P-loop containing nucleoside triphosphate hydrolases"/>
    <property type="match status" value="1"/>
</dbReference>
<dbReference type="EMBL" id="FOYL01000004">
    <property type="protein sequence ID" value="SFR18737.1"/>
    <property type="molecule type" value="Genomic_DNA"/>
</dbReference>
<dbReference type="PANTHER" id="PTHR46844:SF1">
    <property type="entry name" value="SLR5058 PROTEIN"/>
    <property type="match status" value="1"/>
</dbReference>
<dbReference type="AlphaFoldDB" id="A0A1I6EM73"/>
<evidence type="ECO:0000256" key="1">
    <source>
        <dbReference type="ARBA" id="ARBA00022741"/>
    </source>
</evidence>
<sequence length="1018" mass="114589">MLRLDGAMSLEAALIQLGTVAVRTAAKLWLGDQKVAAEVTASAVDVASARLTKHRDKRKFSRLMDDFAEAIAERLEPLVEVEFRSLSNNEKLAAIEAVRATFEEAPIVDSDLFAADLDAGHLDRAIRKRAGSQTDLLSADGASFYNLLLRESCGYVIEISRGLPQFSSSALTELLRRDREIIDGIREVLSRLPQRDRSFGFDYDYRQLVARKLDNIEMFGVTLTDASRRYPLTVAYISLTASRSDVDEGSNPSTRVDEILVDNKRLFIRGEAGLGKTTLLYWIAVRSSLRDFPDELAPWNSTIPFLIPLRRYVDKEFPAPERFLDEVGRHIADEMPKGWVQGLLRRGDAIVLIDGVDELPSSRRIEVRNWLNDIVEQFPDARYIVTSRPGAAAPEWLSEQDFSVVDLEPMAVRDVRVFVERWHDAMRSLSVDEEYKSEIEVYKDGLLEKLETNSHLRRLAGYPLLCALLCALHKDRRAVLPENRIELYDVAMQMMLERRDLERQISGLEGFSRTAKTLLLGHLAYWLIRNSRSDIETERAIEQLKRQLVLMPQVRHNARSVYRNLLERSGLLREPVYGRVDFIHRTFQEYLCARTAVLDSDDVGTLVANAHVDQWHEVVVMAVGHASSQQREELLSGLLKRADTESDKHDTLVLLALACLETAPTLSAELRSIIHERAATLLPPKTLTAAKSFASAGTFVLDLLAKSRPGNAKETVNTIRAIVETGSDEAIPLIKRFVHDTRKSVQDELFRSWRRFDEEIYAEAIISEMTPGWLYVDDPVKAHALTRMRNIRSITLSLDANVMFSMGLLPSCLEELSLWLLHRNGPWVLNANALMGLANLKSLEFFGFVEVENFASLRALSNLSSIGVVRGVDAAEFAQIEPGWRLNSLRLEEISSLRSVDQLNFLDGPTSVMLKNCPELRDLSGLARWSETLGSLSITNFDELDLAPLRSLSNLSSLVIDGSPLRDISFLREMPKLRSLAIPIGTPIPYAKIVEGLPKLHVTLVSHASQLSFFPDDE</sequence>
<dbReference type="InterPro" id="IPR054547">
    <property type="entry name" value="NNH1"/>
</dbReference>
<dbReference type="Pfam" id="PF05729">
    <property type="entry name" value="NACHT"/>
    <property type="match status" value="1"/>
</dbReference>
<dbReference type="Gene3D" id="3.80.10.10">
    <property type="entry name" value="Ribonuclease Inhibitor"/>
    <property type="match status" value="1"/>
</dbReference>